<evidence type="ECO:0000313" key="1">
    <source>
        <dbReference type="EMBL" id="KAI4329035.1"/>
    </source>
</evidence>
<dbReference type="Proteomes" id="UP000828941">
    <property type="component" value="Chromosome 8"/>
</dbReference>
<reference evidence="1 2" key="1">
    <citation type="journal article" date="2022" name="DNA Res.">
        <title>Chromosomal-level genome assembly of the orchid tree Bauhinia variegata (Leguminosae; Cercidoideae) supports the allotetraploid origin hypothesis of Bauhinia.</title>
        <authorList>
            <person name="Zhong Y."/>
            <person name="Chen Y."/>
            <person name="Zheng D."/>
            <person name="Pang J."/>
            <person name="Liu Y."/>
            <person name="Luo S."/>
            <person name="Meng S."/>
            <person name="Qian L."/>
            <person name="Wei D."/>
            <person name="Dai S."/>
            <person name="Zhou R."/>
        </authorList>
    </citation>
    <scope>NUCLEOTIDE SEQUENCE [LARGE SCALE GENOMIC DNA]</scope>
    <source>
        <strain evidence="1">BV-YZ2020</strain>
    </source>
</reference>
<sequence>MHEREQKKKATRKYECPMLCNICYDTKQASMMIRCGECNHHCCKDCISEHVTANIQQNILHIYCPSLNCYVEFKPTALRSIAKTSAASMEKCIEKIIYYLLAKDLHFLQGSFTLEEE</sequence>
<accession>A0ACB9MY11</accession>
<evidence type="ECO:0000313" key="2">
    <source>
        <dbReference type="Proteomes" id="UP000828941"/>
    </source>
</evidence>
<dbReference type="EMBL" id="CM039433">
    <property type="protein sequence ID" value="KAI4329035.1"/>
    <property type="molecule type" value="Genomic_DNA"/>
</dbReference>
<keyword evidence="2" id="KW-1185">Reference proteome</keyword>
<comment type="caution">
    <text evidence="1">The sequence shown here is derived from an EMBL/GenBank/DDBJ whole genome shotgun (WGS) entry which is preliminary data.</text>
</comment>
<protein>
    <submittedName>
        <fullName evidence="1">Uncharacterized protein</fullName>
    </submittedName>
</protein>
<organism evidence="1 2">
    <name type="scientific">Bauhinia variegata</name>
    <name type="common">Purple orchid tree</name>
    <name type="synonym">Phanera variegata</name>
    <dbReference type="NCBI Taxonomy" id="167791"/>
    <lineage>
        <taxon>Eukaryota</taxon>
        <taxon>Viridiplantae</taxon>
        <taxon>Streptophyta</taxon>
        <taxon>Embryophyta</taxon>
        <taxon>Tracheophyta</taxon>
        <taxon>Spermatophyta</taxon>
        <taxon>Magnoliopsida</taxon>
        <taxon>eudicotyledons</taxon>
        <taxon>Gunneridae</taxon>
        <taxon>Pentapetalae</taxon>
        <taxon>rosids</taxon>
        <taxon>fabids</taxon>
        <taxon>Fabales</taxon>
        <taxon>Fabaceae</taxon>
        <taxon>Cercidoideae</taxon>
        <taxon>Cercideae</taxon>
        <taxon>Bauhiniinae</taxon>
        <taxon>Bauhinia</taxon>
    </lineage>
</organism>
<name>A0ACB9MY11_BAUVA</name>
<gene>
    <name evidence="1" type="ORF">L6164_021342</name>
</gene>
<proteinExistence type="predicted"/>